<protein>
    <submittedName>
        <fullName evidence="2">Uncharacterized protein</fullName>
    </submittedName>
</protein>
<feature type="compositionally biased region" description="Basic and acidic residues" evidence="1">
    <location>
        <begin position="41"/>
        <end position="50"/>
    </location>
</feature>
<feature type="region of interest" description="Disordered" evidence="1">
    <location>
        <begin position="31"/>
        <end position="50"/>
    </location>
</feature>
<name>A0A834IT06_RHYFE</name>
<organism evidence="2 3">
    <name type="scientific">Rhynchophorus ferrugineus</name>
    <name type="common">Red palm weevil</name>
    <name type="synonym">Curculio ferrugineus</name>
    <dbReference type="NCBI Taxonomy" id="354439"/>
    <lineage>
        <taxon>Eukaryota</taxon>
        <taxon>Metazoa</taxon>
        <taxon>Ecdysozoa</taxon>
        <taxon>Arthropoda</taxon>
        <taxon>Hexapoda</taxon>
        <taxon>Insecta</taxon>
        <taxon>Pterygota</taxon>
        <taxon>Neoptera</taxon>
        <taxon>Endopterygota</taxon>
        <taxon>Coleoptera</taxon>
        <taxon>Polyphaga</taxon>
        <taxon>Cucujiformia</taxon>
        <taxon>Curculionidae</taxon>
        <taxon>Dryophthorinae</taxon>
        <taxon>Rhynchophorus</taxon>
    </lineage>
</organism>
<proteinExistence type="predicted"/>
<evidence type="ECO:0000313" key="3">
    <source>
        <dbReference type="Proteomes" id="UP000625711"/>
    </source>
</evidence>
<dbReference type="AlphaFoldDB" id="A0A834IT06"/>
<comment type="caution">
    <text evidence="2">The sequence shown here is derived from an EMBL/GenBank/DDBJ whole genome shotgun (WGS) entry which is preliminary data.</text>
</comment>
<dbReference type="Proteomes" id="UP000625711">
    <property type="component" value="Unassembled WGS sequence"/>
</dbReference>
<reference evidence="2" key="1">
    <citation type="submission" date="2020-08" db="EMBL/GenBank/DDBJ databases">
        <title>Genome sequencing and assembly of the red palm weevil Rhynchophorus ferrugineus.</title>
        <authorList>
            <person name="Dias G.B."/>
            <person name="Bergman C.M."/>
            <person name="Manee M."/>
        </authorList>
    </citation>
    <scope>NUCLEOTIDE SEQUENCE</scope>
    <source>
        <strain evidence="2">AA-2017</strain>
        <tissue evidence="2">Whole larva</tissue>
    </source>
</reference>
<accession>A0A834IT06</accession>
<sequence>MVNQSGIIHSPVNARFKRKTDTSLRRHPFQLKQDNKTFAGTEKKQRQDRREGRDVFIFAADICNSRSCLLFIIFHYLCAPFSRPDGPRRRPRRCLAEPP</sequence>
<dbReference type="EMBL" id="JAACXV010000039">
    <property type="protein sequence ID" value="KAF7285979.1"/>
    <property type="molecule type" value="Genomic_DNA"/>
</dbReference>
<evidence type="ECO:0000256" key="1">
    <source>
        <dbReference type="SAM" id="MobiDB-lite"/>
    </source>
</evidence>
<gene>
    <name evidence="2" type="ORF">GWI33_008283</name>
</gene>
<evidence type="ECO:0000313" key="2">
    <source>
        <dbReference type="EMBL" id="KAF7285979.1"/>
    </source>
</evidence>
<keyword evidence="3" id="KW-1185">Reference proteome</keyword>